<gene>
    <name evidence="6" type="ORF">SPLIT_LOCUS6978</name>
</gene>
<dbReference type="InterPro" id="IPR035940">
    <property type="entry name" value="CAP_sf"/>
</dbReference>
<dbReference type="SUPFAM" id="SSF55797">
    <property type="entry name" value="PR-1-like"/>
    <property type="match status" value="1"/>
</dbReference>
<evidence type="ECO:0000313" key="7">
    <source>
        <dbReference type="Proteomes" id="UP001153321"/>
    </source>
</evidence>
<accession>A0A9P0N1Y0</accession>
<evidence type="ECO:0000256" key="1">
    <source>
        <dbReference type="ARBA" id="ARBA00004613"/>
    </source>
</evidence>
<reference evidence="6" key="1">
    <citation type="submission" date="2022-02" db="EMBL/GenBank/DDBJ databases">
        <authorList>
            <person name="King R."/>
        </authorList>
    </citation>
    <scope>NUCLEOTIDE SEQUENCE</scope>
</reference>
<feature type="region of interest" description="Disordered" evidence="3">
    <location>
        <begin position="723"/>
        <end position="751"/>
    </location>
</feature>
<comment type="subcellular location">
    <subcellularLocation>
        <location evidence="1">Secreted</location>
    </subcellularLocation>
</comment>
<evidence type="ECO:0000256" key="3">
    <source>
        <dbReference type="SAM" id="MobiDB-lite"/>
    </source>
</evidence>
<dbReference type="InterPro" id="IPR014044">
    <property type="entry name" value="CAP_dom"/>
</dbReference>
<dbReference type="EMBL" id="LR824554">
    <property type="protein sequence ID" value="CAH1641622.1"/>
    <property type="molecule type" value="Genomic_DNA"/>
</dbReference>
<protein>
    <recommendedName>
        <fullName evidence="5">SCP domain-containing protein</fullName>
    </recommendedName>
</protein>
<dbReference type="CDD" id="cd05380">
    <property type="entry name" value="CAP_euk"/>
    <property type="match status" value="1"/>
</dbReference>
<dbReference type="Proteomes" id="UP001153321">
    <property type="component" value="Chromosome 23"/>
</dbReference>
<dbReference type="InterPro" id="IPR002413">
    <property type="entry name" value="V5_allergen-like"/>
</dbReference>
<keyword evidence="2" id="KW-0964">Secreted</keyword>
<feature type="chain" id="PRO_5040105419" description="SCP domain-containing protein" evidence="4">
    <location>
        <begin position="19"/>
        <end position="751"/>
    </location>
</feature>
<sequence length="751" mass="87166">MQIIQLVLILALVYLSRCSQVIDSRSQNALYVANYCPAMKHCLEGTHVMCMYYNPEQTMGPLCRNYVTVTITPQMVHQILKEVNDIRMRVASGKETGKDGHPLPRAYGMMKLFWDSELATLAQVLADQCMGLKEDECRATDTFPNPSQIITLINFKVPNWDYLSRNTTVRGLNKEKISFAIEKAMRSLHAVKRLVTPNTVYDGPVLELIPDMGSRSYLKLIRGKATHIGCGISAYRRFQMLANGAQNIYNSIQLVCNISDEPQKSQPLYTTDPPIPGTGFTESCGCPQGYRETTGCLCERNPHIYISKSKAMREDKQKYERPEIKEVQTTPSDGPMSGLMGSFSEGKPKVAILPIFEIQDVPPNSYEAENDIEYQFHKSFGNRSFFPEEHSVEETDISDEIAYKEISNDMMKPHKVLRANDIHNMPNKIHKKEFELHDVVISEELKPEKYEMYSSGEHNTDPYAGNEDIVDDKTFLSILDHLEKAVQDIELEGDARELFDIKMRKIYESGLKLKNQNAKHDVTLDKLSPVERENHLQEVRNYLQHKVNSHNGYSHMQERRHWPRDEKINQHTIEEKDEMNIMYDYPEQKEVESDEIYTGIDDKLIDILNNKKHTKTRKYDYYERNYGDEDRYNDRFDEIEDNTLPPPRKQEKINRYEKNFKEENGIPENVAHKKHVKPDHARSKMEVNKKLNEELRLRHRGGSKQNKHKYDHTVKAPGVRPVTHHKNMKKKTRKLHKPAGYRRSFDVSSHK</sequence>
<dbReference type="Gene3D" id="3.40.33.10">
    <property type="entry name" value="CAP"/>
    <property type="match status" value="1"/>
</dbReference>
<feature type="domain" description="SCP" evidence="5">
    <location>
        <begin position="81"/>
        <end position="236"/>
    </location>
</feature>
<organism evidence="6 7">
    <name type="scientific">Spodoptera littoralis</name>
    <name type="common">Egyptian cotton leafworm</name>
    <dbReference type="NCBI Taxonomy" id="7109"/>
    <lineage>
        <taxon>Eukaryota</taxon>
        <taxon>Metazoa</taxon>
        <taxon>Ecdysozoa</taxon>
        <taxon>Arthropoda</taxon>
        <taxon>Hexapoda</taxon>
        <taxon>Insecta</taxon>
        <taxon>Pterygota</taxon>
        <taxon>Neoptera</taxon>
        <taxon>Endopterygota</taxon>
        <taxon>Lepidoptera</taxon>
        <taxon>Glossata</taxon>
        <taxon>Ditrysia</taxon>
        <taxon>Noctuoidea</taxon>
        <taxon>Noctuidae</taxon>
        <taxon>Amphipyrinae</taxon>
        <taxon>Spodoptera</taxon>
    </lineage>
</organism>
<evidence type="ECO:0000313" key="6">
    <source>
        <dbReference type="EMBL" id="CAH1641622.1"/>
    </source>
</evidence>
<dbReference type="Pfam" id="PF00188">
    <property type="entry name" value="CAP"/>
    <property type="match status" value="1"/>
</dbReference>
<keyword evidence="7" id="KW-1185">Reference proteome</keyword>
<dbReference type="PRINTS" id="PR00838">
    <property type="entry name" value="V5ALLERGEN"/>
</dbReference>
<name>A0A9P0N1Y0_SPOLI</name>
<evidence type="ECO:0000259" key="5">
    <source>
        <dbReference type="Pfam" id="PF00188"/>
    </source>
</evidence>
<evidence type="ECO:0000256" key="2">
    <source>
        <dbReference type="ARBA" id="ARBA00022525"/>
    </source>
</evidence>
<dbReference type="AlphaFoldDB" id="A0A9P0N1Y0"/>
<evidence type="ECO:0000256" key="4">
    <source>
        <dbReference type="SAM" id="SignalP"/>
    </source>
</evidence>
<feature type="compositionally biased region" description="Basic residues" evidence="3">
    <location>
        <begin position="723"/>
        <end position="740"/>
    </location>
</feature>
<proteinExistence type="predicted"/>
<dbReference type="GO" id="GO:0005576">
    <property type="term" value="C:extracellular region"/>
    <property type="evidence" value="ECO:0007669"/>
    <property type="project" value="UniProtKB-SubCell"/>
</dbReference>
<keyword evidence="4" id="KW-0732">Signal</keyword>
<feature type="signal peptide" evidence="4">
    <location>
        <begin position="1"/>
        <end position="18"/>
    </location>
</feature>